<gene>
    <name evidence="1" type="ORF">EG244_15510</name>
</gene>
<protein>
    <submittedName>
        <fullName evidence="1">Uncharacterized protein</fullName>
    </submittedName>
</protein>
<dbReference type="Proteomes" id="UP000282125">
    <property type="component" value="Unassembled WGS sequence"/>
</dbReference>
<reference evidence="1 2" key="1">
    <citation type="submission" date="2018-11" db="EMBL/GenBank/DDBJ databases">
        <title>Gemmobacter sp. nov., YIM 102744-1 draft genome.</title>
        <authorList>
            <person name="Li G."/>
            <person name="Jiang Y."/>
        </authorList>
    </citation>
    <scope>NUCLEOTIDE SEQUENCE [LARGE SCALE GENOMIC DNA]</scope>
    <source>
        <strain evidence="1 2">YIM 102744-1</strain>
    </source>
</reference>
<dbReference type="EMBL" id="RRAZ01000026">
    <property type="protein sequence ID" value="RRH72224.1"/>
    <property type="molecule type" value="Genomic_DNA"/>
</dbReference>
<comment type="caution">
    <text evidence="1">The sequence shown here is derived from an EMBL/GenBank/DDBJ whole genome shotgun (WGS) entry which is preliminary data.</text>
</comment>
<proteinExistence type="predicted"/>
<evidence type="ECO:0000313" key="2">
    <source>
        <dbReference type="Proteomes" id="UP000282125"/>
    </source>
</evidence>
<organism evidence="1 2">
    <name type="scientific">Falsigemmobacter faecalis</name>
    <dbReference type="NCBI Taxonomy" id="2488730"/>
    <lineage>
        <taxon>Bacteria</taxon>
        <taxon>Pseudomonadati</taxon>
        <taxon>Pseudomonadota</taxon>
        <taxon>Alphaproteobacteria</taxon>
        <taxon>Rhodobacterales</taxon>
        <taxon>Paracoccaceae</taxon>
        <taxon>Falsigemmobacter</taxon>
    </lineage>
</organism>
<accession>A0A3P3DEG0</accession>
<dbReference type="RefSeq" id="WP_124966074.1">
    <property type="nucleotide sequence ID" value="NZ_RRAZ01000026.1"/>
</dbReference>
<dbReference type="AlphaFoldDB" id="A0A3P3DEG0"/>
<name>A0A3P3DEG0_9RHOB</name>
<keyword evidence="2" id="KW-1185">Reference proteome</keyword>
<evidence type="ECO:0000313" key="1">
    <source>
        <dbReference type="EMBL" id="RRH72224.1"/>
    </source>
</evidence>
<sequence length="139" mass="15883">MYLFKPACDDGVKRLGSGKPLRPEAFAILRAQLAAVMPDDLCHDIKMPEPQRNQRVFPQTAGIGQRHNRAVASFCKCMRRQLQDRLQRLSQTDIVTSPARHDLLVQLFRQFKVARQFLDLCRADMFARPKMKAFRAGAA</sequence>